<protein>
    <recommendedName>
        <fullName evidence="17">Receptor-like serine/threonine-protein kinase</fullName>
        <ecNumber evidence="17">2.7.11.1</ecNumber>
    </recommendedName>
</protein>
<evidence type="ECO:0000256" key="7">
    <source>
        <dbReference type="ARBA" id="ARBA00022741"/>
    </source>
</evidence>
<keyword evidence="11 20" id="KW-0472">Membrane</keyword>
<dbReference type="GO" id="GO:0048544">
    <property type="term" value="P:recognition of pollen"/>
    <property type="evidence" value="ECO:0007669"/>
    <property type="project" value="InterPro"/>
</dbReference>
<keyword evidence="9 17" id="KW-0067">ATP-binding</keyword>
<dbReference type="InterPro" id="IPR000858">
    <property type="entry name" value="S_locus_glycoprot_dom"/>
</dbReference>
<dbReference type="InterPro" id="IPR008271">
    <property type="entry name" value="Ser/Thr_kinase_AS"/>
</dbReference>
<keyword evidence="26" id="KW-1185">Reference proteome</keyword>
<keyword evidence="13" id="KW-0675">Receptor</keyword>
<dbReference type="GO" id="GO:0051707">
    <property type="term" value="P:response to other organism"/>
    <property type="evidence" value="ECO:0007669"/>
    <property type="project" value="UniProtKB-ARBA"/>
</dbReference>
<dbReference type="Gene3D" id="1.10.510.10">
    <property type="entry name" value="Transferase(Phosphotransferase) domain 1"/>
    <property type="match status" value="1"/>
</dbReference>
<keyword evidence="2 17" id="KW-0723">Serine/threonine-protein kinase</keyword>
<organism evidence="25 26">
    <name type="scientific">Vanilla planifolia</name>
    <name type="common">Vanilla</name>
    <dbReference type="NCBI Taxonomy" id="51239"/>
    <lineage>
        <taxon>Eukaryota</taxon>
        <taxon>Viridiplantae</taxon>
        <taxon>Streptophyta</taxon>
        <taxon>Embryophyta</taxon>
        <taxon>Tracheophyta</taxon>
        <taxon>Spermatophyta</taxon>
        <taxon>Magnoliopsida</taxon>
        <taxon>Liliopsida</taxon>
        <taxon>Asparagales</taxon>
        <taxon>Orchidaceae</taxon>
        <taxon>Vanilloideae</taxon>
        <taxon>Vanilleae</taxon>
        <taxon>Vanilla</taxon>
    </lineage>
</organism>
<proteinExistence type="inferred from homology"/>
<feature type="domain" description="Apple" evidence="24">
    <location>
        <begin position="402"/>
        <end position="483"/>
    </location>
</feature>
<feature type="transmembrane region" description="Helical" evidence="20">
    <location>
        <begin position="520"/>
        <end position="546"/>
    </location>
</feature>
<dbReference type="InterPro" id="IPR036426">
    <property type="entry name" value="Bulb-type_lectin_dom_sf"/>
</dbReference>
<dbReference type="CDD" id="cd00028">
    <property type="entry name" value="B_lectin"/>
    <property type="match status" value="1"/>
</dbReference>
<dbReference type="FunFam" id="2.90.10.10:FF:000007">
    <property type="entry name" value="Serine/threonine-protein kinase"/>
    <property type="match status" value="1"/>
</dbReference>
<comment type="catalytic activity">
    <reaction evidence="15 17">
        <text>L-threonyl-[protein] + ATP = O-phospho-L-threonyl-[protein] + ADP + H(+)</text>
        <dbReference type="Rhea" id="RHEA:46608"/>
        <dbReference type="Rhea" id="RHEA-COMP:11060"/>
        <dbReference type="Rhea" id="RHEA-COMP:11605"/>
        <dbReference type="ChEBI" id="CHEBI:15378"/>
        <dbReference type="ChEBI" id="CHEBI:30013"/>
        <dbReference type="ChEBI" id="CHEBI:30616"/>
        <dbReference type="ChEBI" id="CHEBI:61977"/>
        <dbReference type="ChEBI" id="CHEBI:456216"/>
        <dbReference type="EC" id="2.7.11.1"/>
    </reaction>
</comment>
<feature type="domain" description="Bulb-type lectin" evidence="23">
    <location>
        <begin position="97"/>
        <end position="219"/>
    </location>
</feature>
<dbReference type="SMART" id="SM00220">
    <property type="entry name" value="S_TKc"/>
    <property type="match status" value="1"/>
</dbReference>
<dbReference type="InterPro" id="IPR011009">
    <property type="entry name" value="Kinase-like_dom_sf"/>
</dbReference>
<keyword evidence="6" id="KW-0732">Signal</keyword>
<evidence type="ECO:0000259" key="24">
    <source>
        <dbReference type="PROSITE" id="PS50948"/>
    </source>
</evidence>
<dbReference type="Pfam" id="PF08276">
    <property type="entry name" value="PAN_2"/>
    <property type="match status" value="1"/>
</dbReference>
<comment type="caution">
    <text evidence="18">Lacks conserved residue(s) required for the propagation of feature annotation.</text>
</comment>
<evidence type="ECO:0000259" key="21">
    <source>
        <dbReference type="PROSITE" id="PS50011"/>
    </source>
</evidence>
<evidence type="ECO:0000256" key="1">
    <source>
        <dbReference type="ARBA" id="ARBA00004479"/>
    </source>
</evidence>
<evidence type="ECO:0000313" key="26">
    <source>
        <dbReference type="Proteomes" id="UP000636800"/>
    </source>
</evidence>
<comment type="similarity">
    <text evidence="17">Belongs to the protein kinase superfamily. Ser/Thr protein kinase family.</text>
</comment>
<evidence type="ECO:0000256" key="6">
    <source>
        <dbReference type="ARBA" id="ARBA00022729"/>
    </source>
</evidence>
<evidence type="ECO:0000256" key="13">
    <source>
        <dbReference type="ARBA" id="ARBA00023170"/>
    </source>
</evidence>
<evidence type="ECO:0000256" key="11">
    <source>
        <dbReference type="ARBA" id="ARBA00023136"/>
    </source>
</evidence>
<dbReference type="InterPro" id="IPR017441">
    <property type="entry name" value="Protein_kinase_ATP_BS"/>
</dbReference>
<evidence type="ECO:0000256" key="9">
    <source>
        <dbReference type="ARBA" id="ARBA00022840"/>
    </source>
</evidence>
<dbReference type="Gene3D" id="3.30.200.20">
    <property type="entry name" value="Phosphorylase Kinase, domain 1"/>
    <property type="match status" value="1"/>
</dbReference>
<comment type="caution">
    <text evidence="25">The sequence shown here is derived from an EMBL/GenBank/DDBJ whole genome shotgun (WGS) entry which is preliminary data.</text>
</comment>
<dbReference type="InterPro" id="IPR000742">
    <property type="entry name" value="EGF"/>
</dbReference>
<dbReference type="Pfam" id="PF00069">
    <property type="entry name" value="Pkinase"/>
    <property type="match status" value="1"/>
</dbReference>
<keyword evidence="7 17" id="KW-0547">Nucleotide-binding</keyword>
<evidence type="ECO:0000256" key="18">
    <source>
        <dbReference type="PROSITE-ProRule" id="PRU00076"/>
    </source>
</evidence>
<evidence type="ECO:0000256" key="17">
    <source>
        <dbReference type="PIRNR" id="PIRNR000641"/>
    </source>
</evidence>
<evidence type="ECO:0000313" key="25">
    <source>
        <dbReference type="EMBL" id="KAG0475818.1"/>
    </source>
</evidence>
<comment type="subcellular location">
    <subcellularLocation>
        <location evidence="1">Membrane</location>
        <topology evidence="1">Single-pass type I membrane protein</topology>
    </subcellularLocation>
</comment>
<dbReference type="SUPFAM" id="SSF51110">
    <property type="entry name" value="alpha-D-mannose-specific plant lectins"/>
    <property type="match status" value="1"/>
</dbReference>
<feature type="domain" description="EGF-like" evidence="22">
    <location>
        <begin position="352"/>
        <end position="388"/>
    </location>
</feature>
<reference evidence="25 26" key="1">
    <citation type="journal article" date="2020" name="Nat. Food">
        <title>A phased Vanilla planifolia genome enables genetic improvement of flavour and production.</title>
        <authorList>
            <person name="Hasing T."/>
            <person name="Tang H."/>
            <person name="Brym M."/>
            <person name="Khazi F."/>
            <person name="Huang T."/>
            <person name="Chambers A.H."/>
        </authorList>
    </citation>
    <scope>NUCLEOTIDE SEQUENCE [LARGE SCALE GENOMIC DNA]</scope>
    <source>
        <tissue evidence="25">Leaf</tissue>
    </source>
</reference>
<keyword evidence="14" id="KW-0325">Glycoprotein</keyword>
<gene>
    <name evidence="25" type="ORF">HPP92_012659</name>
</gene>
<evidence type="ECO:0000256" key="19">
    <source>
        <dbReference type="PROSITE-ProRule" id="PRU10141"/>
    </source>
</evidence>
<evidence type="ECO:0000259" key="23">
    <source>
        <dbReference type="PROSITE" id="PS50927"/>
    </source>
</evidence>
<dbReference type="SUPFAM" id="SSF56112">
    <property type="entry name" value="Protein kinase-like (PK-like)"/>
    <property type="match status" value="1"/>
</dbReference>
<dbReference type="PIRSF" id="PIRSF000641">
    <property type="entry name" value="SRK"/>
    <property type="match status" value="1"/>
</dbReference>
<dbReference type="FunFam" id="3.30.200.20:FF:000059">
    <property type="entry name" value="S-receptor-like serine/threonine-protein kinase"/>
    <property type="match status" value="1"/>
</dbReference>
<keyword evidence="4 17" id="KW-0808">Transferase</keyword>
<dbReference type="PROSITE" id="PS50948">
    <property type="entry name" value="PAN"/>
    <property type="match status" value="1"/>
</dbReference>
<comment type="catalytic activity">
    <reaction evidence="16 17">
        <text>L-seryl-[protein] + ATP = O-phospho-L-seryl-[protein] + ADP + H(+)</text>
        <dbReference type="Rhea" id="RHEA:17989"/>
        <dbReference type="Rhea" id="RHEA-COMP:9863"/>
        <dbReference type="Rhea" id="RHEA-COMP:11604"/>
        <dbReference type="ChEBI" id="CHEBI:15378"/>
        <dbReference type="ChEBI" id="CHEBI:29999"/>
        <dbReference type="ChEBI" id="CHEBI:30616"/>
        <dbReference type="ChEBI" id="CHEBI:83421"/>
        <dbReference type="ChEBI" id="CHEBI:456216"/>
        <dbReference type="EC" id="2.7.11.1"/>
    </reaction>
</comment>
<dbReference type="PROSITE" id="PS50011">
    <property type="entry name" value="PROTEIN_KINASE_DOM"/>
    <property type="match status" value="1"/>
</dbReference>
<feature type="domain" description="Protein kinase" evidence="21">
    <location>
        <begin position="580"/>
        <end position="865"/>
    </location>
</feature>
<dbReference type="PANTHER" id="PTHR47974">
    <property type="entry name" value="OS07G0415500 PROTEIN"/>
    <property type="match status" value="1"/>
</dbReference>
<keyword evidence="10 20" id="KW-1133">Transmembrane helix</keyword>
<dbReference type="EC" id="2.7.11.1" evidence="17"/>
<dbReference type="Gene3D" id="2.90.10.10">
    <property type="entry name" value="Bulb-type lectin domain"/>
    <property type="match status" value="2"/>
</dbReference>
<evidence type="ECO:0000256" key="20">
    <source>
        <dbReference type="SAM" id="Phobius"/>
    </source>
</evidence>
<feature type="binding site" evidence="19">
    <location>
        <position position="609"/>
    </location>
    <ligand>
        <name>ATP</name>
        <dbReference type="ChEBI" id="CHEBI:30616"/>
    </ligand>
</feature>
<dbReference type="FunFam" id="1.10.510.10:FF:000302">
    <property type="entry name" value="Serine/threonine-protein kinase"/>
    <property type="match status" value="1"/>
</dbReference>
<dbReference type="InterPro" id="IPR001480">
    <property type="entry name" value="Bulb-type_lectin_dom"/>
</dbReference>
<dbReference type="SMART" id="SM00108">
    <property type="entry name" value="B_lectin"/>
    <property type="match status" value="1"/>
</dbReference>
<evidence type="ECO:0000259" key="22">
    <source>
        <dbReference type="PROSITE" id="PS50026"/>
    </source>
</evidence>
<dbReference type="EMBL" id="JADCNL010000006">
    <property type="protein sequence ID" value="KAG0475818.1"/>
    <property type="molecule type" value="Genomic_DNA"/>
</dbReference>
<dbReference type="PROSITE" id="PS50927">
    <property type="entry name" value="BULB_LECTIN"/>
    <property type="match status" value="1"/>
</dbReference>
<evidence type="ECO:0000256" key="15">
    <source>
        <dbReference type="ARBA" id="ARBA00047899"/>
    </source>
</evidence>
<keyword evidence="8 17" id="KW-0418">Kinase</keyword>
<sequence>MEHWEAAGRFVCFILISENAKLPEKKFHCCCSGNIYIYYNNNVKKISPSSLLKMLCLTSSPWSTSSIAEKQETSTSATMVLSFFFVALLTPCFSAPLPFLSKGSFLSTEDRSTVLISPSKSFSAGFYEVGNNAYTFSIWFTHSTNKTVSWTANRDRPINGHRSRLTFSSNGNMALIVLDGTVVWSTNTGSSKAVSARLLDTGNLVVEDIKGKIVWQSFDFPTDTLLPSQPLTKNTKLISALSKYMPYSGYFEFYFDDSNVLRMTYNGPEVSSVYWPNPDQDVWANGRNIYNSSRYAVLDDMGKFLASDEFSFTAVDAGSPSIKRRLTLDYDGNLRLYSLEETGLWSISWQAILDKCQIHGLCGKNGICVSYPRLQCSCPLGYEMSDPSNWSMGCKPWFNLSCDTKTEDMEFMSLPYTDFWGFDFSAAKLISFGECKKMCLSDCRCQGFSYQSGTGLCYGKTVLYNGRTTPLIHVYIKVPKSSANIKSAKPDVHGLICNSTKVVSVVGSSEMLGKTSESIIWVYIYSCLAAIFVVEALFIAIGWCLLNKKGDDELLLAQGYNVISSQFRRFSYTELKKATRNFKEELGQGGTGVVYKGSMENGILVAVKKLEEVIQGEEEFWGEVSIIGRIYHMNLVRTWGFCFEGSHKLLVCEYVHKGSLDKALFDENNTLLEWKERFKIAIGVARGLAYLHHECLEWVIHCDVKPENILLDSNHEPKIADFGLSKLLNRGGIESNLSRIRGTRGYIAPEWASSFPITGKIDVYSYGIVLLELISGTRISGLAMQELKQSETMATKRLCVVVKENLDRDGEAWIDEFVDSRLKGEFDSKEAMRMVKVAICCLEEERNRRPTMEVVVQMLLCHEKDLSSHITKSQEF</sequence>
<dbReference type="InterPro" id="IPR024171">
    <property type="entry name" value="SRK-like_kinase"/>
</dbReference>
<dbReference type="Pfam" id="PF00954">
    <property type="entry name" value="S_locus_glycop"/>
    <property type="match status" value="1"/>
</dbReference>
<dbReference type="CDD" id="cd14066">
    <property type="entry name" value="STKc_IRAK"/>
    <property type="match status" value="1"/>
</dbReference>
<dbReference type="OrthoDB" id="386949at2759"/>
<keyword evidence="12" id="KW-1015">Disulfide bond</keyword>
<evidence type="ECO:0000256" key="12">
    <source>
        <dbReference type="ARBA" id="ARBA00023157"/>
    </source>
</evidence>
<dbReference type="PANTHER" id="PTHR47974:SF4">
    <property type="entry name" value="RECEPTOR-LIKE SERINE_THREONINE-PROTEIN KINASE"/>
    <property type="match status" value="1"/>
</dbReference>
<evidence type="ECO:0000256" key="8">
    <source>
        <dbReference type="ARBA" id="ARBA00022777"/>
    </source>
</evidence>
<evidence type="ECO:0000256" key="16">
    <source>
        <dbReference type="ARBA" id="ARBA00048679"/>
    </source>
</evidence>
<evidence type="ECO:0000256" key="4">
    <source>
        <dbReference type="ARBA" id="ARBA00022679"/>
    </source>
</evidence>
<evidence type="ECO:0000256" key="5">
    <source>
        <dbReference type="ARBA" id="ARBA00022692"/>
    </source>
</evidence>
<dbReference type="InterPro" id="IPR000719">
    <property type="entry name" value="Prot_kinase_dom"/>
</dbReference>
<dbReference type="PROSITE" id="PS00107">
    <property type="entry name" value="PROTEIN_KINASE_ATP"/>
    <property type="match status" value="1"/>
</dbReference>
<evidence type="ECO:0000256" key="3">
    <source>
        <dbReference type="ARBA" id="ARBA00022536"/>
    </source>
</evidence>
<dbReference type="InterPro" id="IPR003609">
    <property type="entry name" value="Pan_app"/>
</dbReference>
<dbReference type="GO" id="GO:0004674">
    <property type="term" value="F:protein serine/threonine kinase activity"/>
    <property type="evidence" value="ECO:0007669"/>
    <property type="project" value="UniProtKB-KW"/>
</dbReference>
<keyword evidence="3 18" id="KW-0245">EGF-like domain</keyword>
<dbReference type="AlphaFoldDB" id="A0A835QWL1"/>
<dbReference type="GO" id="GO:0016020">
    <property type="term" value="C:membrane"/>
    <property type="evidence" value="ECO:0007669"/>
    <property type="project" value="UniProtKB-SubCell"/>
</dbReference>
<accession>A0A835QWL1</accession>
<dbReference type="PROSITE" id="PS00108">
    <property type="entry name" value="PROTEIN_KINASE_ST"/>
    <property type="match status" value="1"/>
</dbReference>
<dbReference type="Pfam" id="PF01453">
    <property type="entry name" value="B_lectin"/>
    <property type="match status" value="1"/>
</dbReference>
<evidence type="ECO:0000256" key="14">
    <source>
        <dbReference type="ARBA" id="ARBA00023180"/>
    </source>
</evidence>
<dbReference type="Gene3D" id="3.50.4.10">
    <property type="entry name" value="Hepatocyte Growth Factor"/>
    <property type="match status" value="1"/>
</dbReference>
<name>A0A835QWL1_VANPL</name>
<evidence type="ECO:0000256" key="10">
    <source>
        <dbReference type="ARBA" id="ARBA00022989"/>
    </source>
</evidence>
<evidence type="ECO:0000256" key="2">
    <source>
        <dbReference type="ARBA" id="ARBA00022527"/>
    </source>
</evidence>
<keyword evidence="5 20" id="KW-0812">Transmembrane</keyword>
<dbReference type="PROSITE" id="PS50026">
    <property type="entry name" value="EGF_3"/>
    <property type="match status" value="1"/>
</dbReference>
<dbReference type="Proteomes" id="UP000636800">
    <property type="component" value="Chromosome 6"/>
</dbReference>
<dbReference type="GO" id="GO:0005524">
    <property type="term" value="F:ATP binding"/>
    <property type="evidence" value="ECO:0007669"/>
    <property type="project" value="UniProtKB-UniRule"/>
</dbReference>
<dbReference type="CDD" id="cd01098">
    <property type="entry name" value="PAN_AP_plant"/>
    <property type="match status" value="1"/>
</dbReference>